<feature type="compositionally biased region" description="Low complexity" evidence="4">
    <location>
        <begin position="257"/>
        <end position="270"/>
    </location>
</feature>
<evidence type="ECO:0000256" key="3">
    <source>
        <dbReference type="PROSITE-ProRule" id="PRU01091"/>
    </source>
</evidence>
<dbReference type="SMART" id="SM01043">
    <property type="entry name" value="BTAD"/>
    <property type="match status" value="1"/>
</dbReference>
<dbReference type="CDD" id="cd15831">
    <property type="entry name" value="BTAD"/>
    <property type="match status" value="1"/>
</dbReference>
<accession>A0A4R5DLP7</accession>
<evidence type="ECO:0000256" key="1">
    <source>
        <dbReference type="ARBA" id="ARBA00005820"/>
    </source>
</evidence>
<dbReference type="PANTHER" id="PTHR47691">
    <property type="entry name" value="REGULATOR-RELATED"/>
    <property type="match status" value="1"/>
</dbReference>
<name>A0A4R5DLP7_9ACTN</name>
<feature type="region of interest" description="Disordered" evidence="4">
    <location>
        <begin position="245"/>
        <end position="279"/>
    </location>
</feature>
<dbReference type="InterPro" id="IPR027417">
    <property type="entry name" value="P-loop_NTPase"/>
</dbReference>
<keyword evidence="2 3" id="KW-0238">DNA-binding</keyword>
<dbReference type="InParanoid" id="A0A4R5DLP7"/>
<dbReference type="OrthoDB" id="9812579at2"/>
<evidence type="ECO:0000313" key="7">
    <source>
        <dbReference type="Proteomes" id="UP000294739"/>
    </source>
</evidence>
<feature type="DNA-binding region" description="OmpR/PhoB-type" evidence="3">
    <location>
        <begin position="1"/>
        <end position="96"/>
    </location>
</feature>
<dbReference type="InterPro" id="IPR036388">
    <property type="entry name" value="WH-like_DNA-bd_sf"/>
</dbReference>
<dbReference type="GO" id="GO:0006355">
    <property type="term" value="P:regulation of DNA-templated transcription"/>
    <property type="evidence" value="ECO:0007669"/>
    <property type="project" value="InterPro"/>
</dbReference>
<dbReference type="GO" id="GO:0003677">
    <property type="term" value="F:DNA binding"/>
    <property type="evidence" value="ECO:0007669"/>
    <property type="project" value="UniProtKB-UniRule"/>
</dbReference>
<dbReference type="PRINTS" id="PR00364">
    <property type="entry name" value="DISEASERSIST"/>
</dbReference>
<protein>
    <submittedName>
        <fullName evidence="6">AfsR/SARP family transcriptional regulator</fullName>
    </submittedName>
</protein>
<dbReference type="SUPFAM" id="SSF48452">
    <property type="entry name" value="TPR-like"/>
    <property type="match status" value="2"/>
</dbReference>
<dbReference type="Gene3D" id="1.10.10.10">
    <property type="entry name" value="Winged helix-like DNA-binding domain superfamily/Winged helix DNA-binding domain"/>
    <property type="match status" value="1"/>
</dbReference>
<dbReference type="RefSeq" id="WP_131893363.1">
    <property type="nucleotide sequence ID" value="NZ_SMKZ01000009.1"/>
</dbReference>
<feature type="domain" description="OmpR/PhoB-type" evidence="5">
    <location>
        <begin position="1"/>
        <end position="96"/>
    </location>
</feature>
<dbReference type="InterPro" id="IPR001867">
    <property type="entry name" value="OmpR/PhoB-type_DNA-bd"/>
</dbReference>
<dbReference type="InterPro" id="IPR049052">
    <property type="entry name" value="nSTAND1"/>
</dbReference>
<proteinExistence type="inferred from homology"/>
<dbReference type="Gene3D" id="3.40.50.300">
    <property type="entry name" value="P-loop containing nucleotide triphosphate hydrolases"/>
    <property type="match status" value="1"/>
</dbReference>
<dbReference type="SUPFAM" id="SSF46894">
    <property type="entry name" value="C-terminal effector domain of the bipartite response regulators"/>
    <property type="match status" value="1"/>
</dbReference>
<sequence length="1096" mass="115262">MRFGVLGPLAVWTDDGRPVAIPGRKVRALLADLLVHDGRAVGAGTLIDDIWGDCPPPTAQATLAAKVSQLRRALDDAEPGGRELLTSGPGGYALRAAADAVDARRFQTLMASARAAEPHAAASLLTEALDLWRGPAYADIVDAPFVAAAIAQLDELRLLAIEERSERRLDLGEHAELVGELTALVAENPLRERLRACAMRALHGAGRQNEALETYRDLRERLADELGLDPGRELVELHAAILARDPSVDPPVPRTTAAAGPPGSSPARPGNLPAPRTGLVGRDDAVAEVRARLAADRLVTLTGPGGVGKTRLALAAAAVSAPDFVDGAWLVELVGRPAGPDACGALAEAVLAALDVRDTAAAGGGEPPVERLAAALRHRQILLLLDNCEHVVDAAAELADRLLAAAPGLRLLATSREPLALIGESVFGVAPLDVPGTDVEQSPEGVQRSGAVQLFVTRAAAAATGFRLDASNAADVAELCRRLDGLPLALELAASRVRTLGVRGVVARLDDRFRLLAAGNRGAPPRQRSLQAMLDWSWELLSEPERTLLRRLAVHAGSVTAGSAAAVAGCDVVGDDVARGWLLDPAEVPDLLARLVDRSLVELVPEPPDGEPRYRQLESVAAYSTDKLHAAGEAAAQHDRHADHYLAIAEDAAGRLRGPHQQAVLRELDAESANLRAALTTASGDATPHRALRLTAALAWYWVLRGRLGEARRSLDVALAVPGAAPAGLREQVVAWQAGIAILQGDPAGTRLHADAVDGLDAIDEPGERARVEWFLADSGALASVSGVESLLERALAASRGCGERWVEAAVHVSRARQAHVRADIAAIERDAARAGELFELLGDRWGRLQASRWLGGHAEFTGNHGRAAELQGDALRWAEELHLWPDVSTQCSWLGWLAMELGDYARARSLAERGLALAVEQGFRDGRLFAGILLGYTARWDNRLDDAERHLRAVLDETPAGADPEMHVGLVLTELGYLTELRGDPIAAARLHEEAFDLALKLGAPRDTACALEGLASALVAAGAHTAAATLLGAASAVRIAAGMPQAPNEQRDAARVGAAVLAAVGPAAWTAAFEQGAALEPDAARARAVRDLPG</sequence>
<dbReference type="PANTHER" id="PTHR47691:SF3">
    <property type="entry name" value="HTH-TYPE TRANSCRIPTIONAL REGULATOR RV0890C-RELATED"/>
    <property type="match status" value="1"/>
</dbReference>
<dbReference type="Proteomes" id="UP000294739">
    <property type="component" value="Unassembled WGS sequence"/>
</dbReference>
<dbReference type="PROSITE" id="PS51755">
    <property type="entry name" value="OMPR_PHOB"/>
    <property type="match status" value="1"/>
</dbReference>
<gene>
    <name evidence="6" type="ORF">E1269_08505</name>
</gene>
<dbReference type="SUPFAM" id="SSF52540">
    <property type="entry name" value="P-loop containing nucleoside triphosphate hydrolases"/>
    <property type="match status" value="1"/>
</dbReference>
<dbReference type="InterPro" id="IPR005158">
    <property type="entry name" value="BTAD"/>
</dbReference>
<dbReference type="EMBL" id="SMKZ01000009">
    <property type="protein sequence ID" value="TDE11795.1"/>
    <property type="molecule type" value="Genomic_DNA"/>
</dbReference>
<organism evidence="6 7">
    <name type="scientific">Jiangella asiatica</name>
    <dbReference type="NCBI Taxonomy" id="2530372"/>
    <lineage>
        <taxon>Bacteria</taxon>
        <taxon>Bacillati</taxon>
        <taxon>Actinomycetota</taxon>
        <taxon>Actinomycetes</taxon>
        <taxon>Jiangellales</taxon>
        <taxon>Jiangellaceae</taxon>
        <taxon>Jiangella</taxon>
    </lineage>
</organism>
<dbReference type="Pfam" id="PF20703">
    <property type="entry name" value="nSTAND1"/>
    <property type="match status" value="1"/>
</dbReference>
<evidence type="ECO:0000256" key="4">
    <source>
        <dbReference type="SAM" id="MobiDB-lite"/>
    </source>
</evidence>
<dbReference type="GO" id="GO:0000160">
    <property type="term" value="P:phosphorelay signal transduction system"/>
    <property type="evidence" value="ECO:0007669"/>
    <property type="project" value="InterPro"/>
</dbReference>
<keyword evidence="7" id="KW-1185">Reference proteome</keyword>
<evidence type="ECO:0000313" key="6">
    <source>
        <dbReference type="EMBL" id="TDE11795.1"/>
    </source>
</evidence>
<evidence type="ECO:0000256" key="2">
    <source>
        <dbReference type="ARBA" id="ARBA00023125"/>
    </source>
</evidence>
<dbReference type="Gene3D" id="1.25.40.10">
    <property type="entry name" value="Tetratricopeptide repeat domain"/>
    <property type="match status" value="2"/>
</dbReference>
<dbReference type="SMART" id="SM00862">
    <property type="entry name" value="Trans_reg_C"/>
    <property type="match status" value="1"/>
</dbReference>
<dbReference type="InterPro" id="IPR016032">
    <property type="entry name" value="Sig_transdc_resp-reg_C-effctor"/>
</dbReference>
<comment type="similarity">
    <text evidence="1">Belongs to the AfsR/DnrI/RedD regulatory family.</text>
</comment>
<reference evidence="6 7" key="1">
    <citation type="submission" date="2019-03" db="EMBL/GenBank/DDBJ databases">
        <title>Draft genome sequences of novel Actinobacteria.</title>
        <authorList>
            <person name="Sahin N."/>
            <person name="Ay H."/>
            <person name="Saygin H."/>
        </authorList>
    </citation>
    <scope>NUCLEOTIDE SEQUENCE [LARGE SCALE GENOMIC DNA]</scope>
    <source>
        <strain evidence="6 7">5K138</strain>
    </source>
</reference>
<dbReference type="Pfam" id="PF00486">
    <property type="entry name" value="Trans_reg_C"/>
    <property type="match status" value="1"/>
</dbReference>
<dbReference type="Pfam" id="PF03704">
    <property type="entry name" value="BTAD"/>
    <property type="match status" value="1"/>
</dbReference>
<evidence type="ECO:0000259" key="5">
    <source>
        <dbReference type="PROSITE" id="PS51755"/>
    </source>
</evidence>
<comment type="caution">
    <text evidence="6">The sequence shown here is derived from an EMBL/GenBank/DDBJ whole genome shotgun (WGS) entry which is preliminary data.</text>
</comment>
<dbReference type="AlphaFoldDB" id="A0A4R5DLP7"/>
<dbReference type="InterPro" id="IPR011990">
    <property type="entry name" value="TPR-like_helical_dom_sf"/>
</dbReference>